<evidence type="ECO:0000256" key="2">
    <source>
        <dbReference type="ARBA" id="ARBA00022475"/>
    </source>
</evidence>
<dbReference type="InterPro" id="IPR038731">
    <property type="entry name" value="RgtA/B/C-like"/>
</dbReference>
<gene>
    <name evidence="10" type="ORF">UX13_C0021G0004</name>
</gene>
<evidence type="ECO:0000256" key="7">
    <source>
        <dbReference type="ARBA" id="ARBA00023136"/>
    </source>
</evidence>
<dbReference type="InterPro" id="IPR050297">
    <property type="entry name" value="LipidA_mod_glycosyltrf_83"/>
</dbReference>
<name>A0A0G1MPG1_9BACT</name>
<sequence>MLTSLILLLAFLFRFLGLSDYPVSLSMDEIAVGWDANSILATGKDHYGEYLPLVFRSVGDYKTPVAIYLISGSIKAFGLNEFAVRFPSAFFGALTAIVFFIFLKELGIPKSGALAGGVWLAISPMHTALSRTSFDGVIALFFLLVGLAAFLGAVRKKSGWLFGGSIALFAVSFWSYHAERIFVPLLAMFLLIYFREKLKFIYSDRKKLFTAILILVVFAAPFVYLTLSGQGLLGRAGDLWLGRQRQGFSPVLAFWASQYLNYFDFNLWFAKIMNFTPSGYFDLGIMYYADILIFFPGVYFLVKSKNGLLKSVSLFWFLAGPFPGSLTTGGINAGRTLIWLPFFGILIANAFTLINRKMFLIYIPFLLWCIGYFANMFAVNFPKYNADLWHYGYKEVSKYACENHRKYDKIIITDKYGIDWPSVKTIPYLYVLFYCDWNPAAYLTDRNLYNIEFRQPQWRIDSEEENWLLIGSRWDFPENFDKTKIMKTIYFPESAYEPKPAFFFVETKK</sequence>
<feature type="transmembrane region" description="Helical" evidence="8">
    <location>
        <begin position="285"/>
        <end position="302"/>
    </location>
</feature>
<evidence type="ECO:0000256" key="5">
    <source>
        <dbReference type="ARBA" id="ARBA00022692"/>
    </source>
</evidence>
<keyword evidence="3" id="KW-0328">Glycosyltransferase</keyword>
<dbReference type="Pfam" id="PF13231">
    <property type="entry name" value="PMT_2"/>
    <property type="match status" value="1"/>
</dbReference>
<keyword evidence="4" id="KW-0808">Transferase</keyword>
<evidence type="ECO:0000256" key="8">
    <source>
        <dbReference type="SAM" id="Phobius"/>
    </source>
</evidence>
<feature type="domain" description="Glycosyltransferase RgtA/B/C/D-like" evidence="9">
    <location>
        <begin position="62"/>
        <end position="221"/>
    </location>
</feature>
<feature type="transmembrane region" description="Helical" evidence="8">
    <location>
        <begin position="359"/>
        <end position="378"/>
    </location>
</feature>
<keyword evidence="5 8" id="KW-0812">Transmembrane</keyword>
<dbReference type="AlphaFoldDB" id="A0A0G1MPG1"/>
<feature type="transmembrane region" description="Helical" evidence="8">
    <location>
        <begin position="159"/>
        <end position="175"/>
    </location>
</feature>
<keyword evidence="6 8" id="KW-1133">Transmembrane helix</keyword>
<evidence type="ECO:0000256" key="1">
    <source>
        <dbReference type="ARBA" id="ARBA00004651"/>
    </source>
</evidence>
<evidence type="ECO:0000256" key="4">
    <source>
        <dbReference type="ARBA" id="ARBA00022679"/>
    </source>
</evidence>
<keyword evidence="2" id="KW-1003">Cell membrane</keyword>
<dbReference type="GO" id="GO:0016763">
    <property type="term" value="F:pentosyltransferase activity"/>
    <property type="evidence" value="ECO:0007669"/>
    <property type="project" value="TreeGrafter"/>
</dbReference>
<dbReference type="PANTHER" id="PTHR33908:SF11">
    <property type="entry name" value="MEMBRANE PROTEIN"/>
    <property type="match status" value="1"/>
</dbReference>
<evidence type="ECO:0000256" key="6">
    <source>
        <dbReference type="ARBA" id="ARBA00022989"/>
    </source>
</evidence>
<feature type="transmembrane region" description="Helical" evidence="8">
    <location>
        <begin position="136"/>
        <end position="154"/>
    </location>
</feature>
<dbReference type="PANTHER" id="PTHR33908">
    <property type="entry name" value="MANNOSYLTRANSFERASE YKCB-RELATED"/>
    <property type="match status" value="1"/>
</dbReference>
<feature type="transmembrane region" description="Helical" evidence="8">
    <location>
        <begin position="314"/>
        <end position="331"/>
    </location>
</feature>
<dbReference type="Proteomes" id="UP000034329">
    <property type="component" value="Unassembled WGS sequence"/>
</dbReference>
<evidence type="ECO:0000313" key="10">
    <source>
        <dbReference type="EMBL" id="KKU10074.1"/>
    </source>
</evidence>
<keyword evidence="7 8" id="KW-0472">Membrane</keyword>
<evidence type="ECO:0000313" key="11">
    <source>
        <dbReference type="Proteomes" id="UP000034329"/>
    </source>
</evidence>
<dbReference type="EMBL" id="LCLA01000021">
    <property type="protein sequence ID" value="KKU10074.1"/>
    <property type="molecule type" value="Genomic_DNA"/>
</dbReference>
<feature type="transmembrane region" description="Helical" evidence="8">
    <location>
        <begin position="208"/>
        <end position="227"/>
    </location>
</feature>
<comment type="caution">
    <text evidence="10">The sequence shown here is derived from an EMBL/GenBank/DDBJ whole genome shotgun (WGS) entry which is preliminary data.</text>
</comment>
<comment type="subcellular location">
    <subcellularLocation>
        <location evidence="1">Cell membrane</location>
        <topology evidence="1">Multi-pass membrane protein</topology>
    </subcellularLocation>
</comment>
<accession>A0A0G1MPG1</accession>
<feature type="transmembrane region" description="Helical" evidence="8">
    <location>
        <begin position="181"/>
        <end position="196"/>
    </location>
</feature>
<reference evidence="10 11" key="1">
    <citation type="journal article" date="2015" name="Nature">
        <title>rRNA introns, odd ribosomes, and small enigmatic genomes across a large radiation of phyla.</title>
        <authorList>
            <person name="Brown C.T."/>
            <person name="Hug L.A."/>
            <person name="Thomas B.C."/>
            <person name="Sharon I."/>
            <person name="Castelle C.J."/>
            <person name="Singh A."/>
            <person name="Wilkins M.J."/>
            <person name="Williams K.H."/>
            <person name="Banfield J.F."/>
        </authorList>
    </citation>
    <scope>NUCLEOTIDE SEQUENCE [LARGE SCALE GENOMIC DNA]</scope>
</reference>
<evidence type="ECO:0000256" key="3">
    <source>
        <dbReference type="ARBA" id="ARBA00022676"/>
    </source>
</evidence>
<dbReference type="GO" id="GO:0005886">
    <property type="term" value="C:plasma membrane"/>
    <property type="evidence" value="ECO:0007669"/>
    <property type="project" value="UniProtKB-SubCell"/>
</dbReference>
<feature type="transmembrane region" description="Helical" evidence="8">
    <location>
        <begin position="82"/>
        <end position="103"/>
    </location>
</feature>
<evidence type="ECO:0000259" key="9">
    <source>
        <dbReference type="Pfam" id="PF13231"/>
    </source>
</evidence>
<organism evidence="10 11">
    <name type="scientific">Candidatus Woesebacteria bacterium GW2011_GWB1_45_5</name>
    <dbReference type="NCBI Taxonomy" id="1618581"/>
    <lineage>
        <taxon>Bacteria</taxon>
        <taxon>Candidatus Woeseibacteriota</taxon>
    </lineage>
</organism>
<dbReference type="GO" id="GO:0009103">
    <property type="term" value="P:lipopolysaccharide biosynthetic process"/>
    <property type="evidence" value="ECO:0007669"/>
    <property type="project" value="UniProtKB-ARBA"/>
</dbReference>
<protein>
    <recommendedName>
        <fullName evidence="9">Glycosyltransferase RgtA/B/C/D-like domain-containing protein</fullName>
    </recommendedName>
</protein>
<feature type="transmembrane region" description="Helical" evidence="8">
    <location>
        <begin position="337"/>
        <end position="354"/>
    </location>
</feature>
<proteinExistence type="predicted"/>